<evidence type="ECO:0000313" key="3">
    <source>
        <dbReference type="Proteomes" id="UP001165079"/>
    </source>
</evidence>
<reference evidence="2" key="1">
    <citation type="submission" date="2023-03" db="EMBL/GenBank/DDBJ databases">
        <title>Actinorhabdospora filicis NBRC 111898.</title>
        <authorList>
            <person name="Ichikawa N."/>
            <person name="Sato H."/>
            <person name="Tonouchi N."/>
        </authorList>
    </citation>
    <scope>NUCLEOTIDE SEQUENCE</scope>
    <source>
        <strain evidence="2">NBRC 111898</strain>
    </source>
</reference>
<comment type="caution">
    <text evidence="2">The sequence shown here is derived from an EMBL/GenBank/DDBJ whole genome shotgun (WGS) entry which is preliminary data.</text>
</comment>
<evidence type="ECO:0000256" key="1">
    <source>
        <dbReference type="SAM" id="MobiDB-lite"/>
    </source>
</evidence>
<sequence>MGGTGGGTRARDGTAAGRADDPDARGGIAGCTAGRLMAEVEAVEAEAGVRAPGDRHERHRTAAPGGARRLRRGTWRDVG</sequence>
<dbReference type="Proteomes" id="UP001165079">
    <property type="component" value="Unassembled WGS sequence"/>
</dbReference>
<proteinExistence type="predicted"/>
<accession>A0A9W6SJG5</accession>
<evidence type="ECO:0000313" key="2">
    <source>
        <dbReference type="EMBL" id="GLZ76922.1"/>
    </source>
</evidence>
<feature type="region of interest" description="Disordered" evidence="1">
    <location>
        <begin position="46"/>
        <end position="79"/>
    </location>
</feature>
<dbReference type="EMBL" id="BSTX01000001">
    <property type="protein sequence ID" value="GLZ76922.1"/>
    <property type="molecule type" value="Genomic_DNA"/>
</dbReference>
<name>A0A9W6SJG5_9ACTN</name>
<feature type="region of interest" description="Disordered" evidence="1">
    <location>
        <begin position="1"/>
        <end position="29"/>
    </location>
</feature>
<gene>
    <name evidence="2" type="ORF">Afil01_17290</name>
</gene>
<organism evidence="2 3">
    <name type="scientific">Actinorhabdospora filicis</name>
    <dbReference type="NCBI Taxonomy" id="1785913"/>
    <lineage>
        <taxon>Bacteria</taxon>
        <taxon>Bacillati</taxon>
        <taxon>Actinomycetota</taxon>
        <taxon>Actinomycetes</taxon>
        <taxon>Micromonosporales</taxon>
        <taxon>Micromonosporaceae</taxon>
        <taxon>Actinorhabdospora</taxon>
    </lineage>
</organism>
<protein>
    <submittedName>
        <fullName evidence="2">Uncharacterized protein</fullName>
    </submittedName>
</protein>
<dbReference type="AlphaFoldDB" id="A0A9W6SJG5"/>
<keyword evidence="3" id="KW-1185">Reference proteome</keyword>